<proteinExistence type="predicted"/>
<evidence type="ECO:0000313" key="2">
    <source>
        <dbReference type="EMBL" id="QGA25526.1"/>
    </source>
</evidence>
<organism evidence="2 3">
    <name type="scientific">Sphingobacterium zhuxiongii</name>
    <dbReference type="NCBI Taxonomy" id="2662364"/>
    <lineage>
        <taxon>Bacteria</taxon>
        <taxon>Pseudomonadati</taxon>
        <taxon>Bacteroidota</taxon>
        <taxon>Sphingobacteriia</taxon>
        <taxon>Sphingobacteriales</taxon>
        <taxon>Sphingobacteriaceae</taxon>
        <taxon>Sphingobacterium</taxon>
    </lineage>
</organism>
<dbReference type="AlphaFoldDB" id="A0A5Q0Q822"/>
<reference evidence="2 3" key="1">
    <citation type="submission" date="2019-10" db="EMBL/GenBank/DDBJ databases">
        <authorList>
            <person name="Dong K."/>
        </authorList>
    </citation>
    <scope>NUCLEOTIDE SEQUENCE [LARGE SCALE GENOMIC DNA]</scope>
    <source>
        <strain evidence="3">dk4302</strain>
    </source>
</reference>
<sequence length="223" mass="25224">MKREELDRLRAKYLQGESTLEEERLLKENSDDAFFGSLKKPTQEMDWDFDSFMNSTAESKVTEERKVFSLPRRIIMLTSIAASLLIAFFIFRKQDSASLNNTDSQFVAHKSVDSINEVVEYEAPKEAIEKVERKTSLSQSKLIASVNRSPGVSKKSSKNAVSRKSESISPASEELLYVEVNGVRIYDEDEAIEITQTALNLATNNLKRGIAGVERIKHLNIEI</sequence>
<keyword evidence="3" id="KW-1185">Reference proteome</keyword>
<evidence type="ECO:0000313" key="3">
    <source>
        <dbReference type="Proteomes" id="UP000326921"/>
    </source>
</evidence>
<keyword evidence="1" id="KW-1133">Transmembrane helix</keyword>
<dbReference type="EMBL" id="CP045652">
    <property type="protein sequence ID" value="QGA25526.1"/>
    <property type="molecule type" value="Genomic_DNA"/>
</dbReference>
<feature type="transmembrane region" description="Helical" evidence="1">
    <location>
        <begin position="74"/>
        <end position="91"/>
    </location>
</feature>
<dbReference type="KEGG" id="sphe:GFH32_03980"/>
<keyword evidence="1" id="KW-0472">Membrane</keyword>
<keyword evidence="1" id="KW-0812">Transmembrane</keyword>
<protein>
    <submittedName>
        <fullName evidence="2">Uncharacterized protein</fullName>
    </submittedName>
</protein>
<accession>A0A5Q0Q822</accession>
<dbReference type="RefSeq" id="WP_153509846.1">
    <property type="nucleotide sequence ID" value="NZ_CP045652.1"/>
</dbReference>
<evidence type="ECO:0000256" key="1">
    <source>
        <dbReference type="SAM" id="Phobius"/>
    </source>
</evidence>
<name>A0A5Q0Q822_9SPHI</name>
<dbReference type="Proteomes" id="UP000326921">
    <property type="component" value="Chromosome"/>
</dbReference>
<gene>
    <name evidence="2" type="ORF">GFH32_03980</name>
</gene>